<dbReference type="InterPro" id="IPR023313">
    <property type="entry name" value="UBQ-conjugating_AS"/>
</dbReference>
<comment type="caution">
    <text evidence="6">The sequence shown here is derived from an EMBL/GenBank/DDBJ whole genome shotgun (WGS) entry which is preliminary data.</text>
</comment>
<evidence type="ECO:0000256" key="2">
    <source>
        <dbReference type="ARBA" id="ARBA00022786"/>
    </source>
</evidence>
<dbReference type="PROSITE" id="PS00183">
    <property type="entry name" value="UBC_1"/>
    <property type="match status" value="1"/>
</dbReference>
<evidence type="ECO:0000256" key="4">
    <source>
        <dbReference type="RuleBase" id="RU362109"/>
    </source>
</evidence>
<evidence type="ECO:0000313" key="6">
    <source>
        <dbReference type="EMBL" id="KAK2951894.1"/>
    </source>
</evidence>
<dbReference type="PANTHER" id="PTHR24067">
    <property type="entry name" value="UBIQUITIN-CONJUGATING ENZYME E2"/>
    <property type="match status" value="1"/>
</dbReference>
<dbReference type="PROSITE" id="PS50127">
    <property type="entry name" value="UBC_2"/>
    <property type="match status" value="1"/>
</dbReference>
<feature type="active site" description="Glycyl thioester intermediate" evidence="3">
    <location>
        <position position="88"/>
    </location>
</feature>
<dbReference type="GO" id="GO:0061631">
    <property type="term" value="F:ubiquitin conjugating enzyme activity"/>
    <property type="evidence" value="ECO:0007669"/>
    <property type="project" value="UniProtKB-EC"/>
</dbReference>
<comment type="similarity">
    <text evidence="4">Belongs to the ubiquitin-conjugating enzyme family.</text>
</comment>
<protein>
    <submittedName>
        <fullName evidence="6">Ubiquitin-conjugating enzyme E2 G2</fullName>
        <ecNumber evidence="6">2.3.2.23</ecNumber>
    </submittedName>
</protein>
<dbReference type="Gene3D" id="3.10.110.10">
    <property type="entry name" value="Ubiquitin Conjugating Enzyme"/>
    <property type="match status" value="1"/>
</dbReference>
<evidence type="ECO:0000313" key="7">
    <source>
        <dbReference type="Proteomes" id="UP001281761"/>
    </source>
</evidence>
<evidence type="ECO:0000256" key="3">
    <source>
        <dbReference type="PROSITE-ProRule" id="PRU10133"/>
    </source>
</evidence>
<dbReference type="SUPFAM" id="SSF54495">
    <property type="entry name" value="UBC-like"/>
    <property type="match status" value="1"/>
</dbReference>
<reference evidence="6 7" key="1">
    <citation type="journal article" date="2022" name="bioRxiv">
        <title>Genomics of Preaxostyla Flagellates Illuminates Evolutionary Transitions and the Path Towards Mitochondrial Loss.</title>
        <authorList>
            <person name="Novak L.V.F."/>
            <person name="Treitli S.C."/>
            <person name="Pyrih J."/>
            <person name="Halakuc P."/>
            <person name="Pipaliya S.V."/>
            <person name="Vacek V."/>
            <person name="Brzon O."/>
            <person name="Soukal P."/>
            <person name="Eme L."/>
            <person name="Dacks J.B."/>
            <person name="Karnkowska A."/>
            <person name="Elias M."/>
            <person name="Hampl V."/>
        </authorList>
    </citation>
    <scope>NUCLEOTIDE SEQUENCE [LARGE SCALE GENOMIC DNA]</scope>
    <source>
        <strain evidence="6">NAU3</strain>
        <tissue evidence="6">Gut</tissue>
    </source>
</reference>
<dbReference type="Proteomes" id="UP001281761">
    <property type="component" value="Unassembled WGS sequence"/>
</dbReference>
<feature type="domain" description="UBC core" evidence="5">
    <location>
        <begin position="3"/>
        <end position="163"/>
    </location>
</feature>
<dbReference type="InterPro" id="IPR016135">
    <property type="entry name" value="UBQ-conjugating_enzyme/RWD"/>
</dbReference>
<keyword evidence="1 6" id="KW-0808">Transferase</keyword>
<name>A0ABQ9XM58_9EUKA</name>
<evidence type="ECO:0000256" key="1">
    <source>
        <dbReference type="ARBA" id="ARBA00022679"/>
    </source>
</evidence>
<keyword evidence="4" id="KW-0067">ATP-binding</keyword>
<keyword evidence="7" id="KW-1185">Reference proteome</keyword>
<organism evidence="6 7">
    <name type="scientific">Blattamonas nauphoetae</name>
    <dbReference type="NCBI Taxonomy" id="2049346"/>
    <lineage>
        <taxon>Eukaryota</taxon>
        <taxon>Metamonada</taxon>
        <taxon>Preaxostyla</taxon>
        <taxon>Oxymonadida</taxon>
        <taxon>Blattamonas</taxon>
    </lineage>
</organism>
<keyword evidence="4" id="KW-0547">Nucleotide-binding</keyword>
<accession>A0ABQ9XM58</accession>
<gene>
    <name evidence="6" type="ORF">BLNAU_13130</name>
</gene>
<proteinExistence type="inferred from homology"/>
<dbReference type="EC" id="2.3.2.23" evidence="6"/>
<sequence>MNLSQKRLMHEYKELSKNPVPGIAAAPINEKNLYEWEAYIRGPTETPFQTGVFRAVLSFPKDYPMSPPKMKFTSKLFHPNVFPDGNVCISILHPPGDDPMGYESASERWSPVQSVEKILLSVLSMLSEPNCDSPANVDAAKLWRNDRPAFNKKAEECSRLSRQ</sequence>
<dbReference type="InterPro" id="IPR050113">
    <property type="entry name" value="Ub_conjugating_enzyme"/>
</dbReference>
<keyword evidence="2 4" id="KW-0833">Ubl conjugation pathway</keyword>
<dbReference type="InterPro" id="IPR000608">
    <property type="entry name" value="UBC"/>
</dbReference>
<dbReference type="SMART" id="SM00212">
    <property type="entry name" value="UBCc"/>
    <property type="match status" value="1"/>
</dbReference>
<evidence type="ECO:0000259" key="5">
    <source>
        <dbReference type="PROSITE" id="PS50127"/>
    </source>
</evidence>
<dbReference type="EMBL" id="JARBJD010000111">
    <property type="protein sequence ID" value="KAK2951894.1"/>
    <property type="molecule type" value="Genomic_DNA"/>
</dbReference>
<dbReference type="CDD" id="cd23796">
    <property type="entry name" value="UBCc_UBE2G2"/>
    <property type="match status" value="1"/>
</dbReference>
<dbReference type="Pfam" id="PF00179">
    <property type="entry name" value="UQ_con"/>
    <property type="match status" value="1"/>
</dbReference>
<keyword evidence="6" id="KW-0012">Acyltransferase</keyword>